<dbReference type="InterPro" id="IPR009057">
    <property type="entry name" value="Homeodomain-like_sf"/>
</dbReference>
<keyword evidence="2" id="KW-0238">DNA-binding</keyword>
<dbReference type="EMBL" id="JAGIOO010000001">
    <property type="protein sequence ID" value="MBP2479164.1"/>
    <property type="molecule type" value="Genomic_DNA"/>
</dbReference>
<dbReference type="PROSITE" id="PS00041">
    <property type="entry name" value="HTH_ARAC_FAMILY_1"/>
    <property type="match status" value="1"/>
</dbReference>
<dbReference type="InterPro" id="IPR020449">
    <property type="entry name" value="Tscrpt_reg_AraC-type_HTH"/>
</dbReference>
<dbReference type="InterPro" id="IPR018060">
    <property type="entry name" value="HTH_AraC"/>
</dbReference>
<accession>A0ABS5ARG6</accession>
<dbReference type="RefSeq" id="WP_158103686.1">
    <property type="nucleotide sequence ID" value="NZ_JAGIOO010000001.1"/>
</dbReference>
<protein>
    <submittedName>
        <fullName evidence="5">AraC-like DNA-binding protein</fullName>
    </submittedName>
</protein>
<dbReference type="Proteomes" id="UP001519363">
    <property type="component" value="Unassembled WGS sequence"/>
</dbReference>
<proteinExistence type="predicted"/>
<reference evidence="5 6" key="1">
    <citation type="submission" date="2021-03" db="EMBL/GenBank/DDBJ databases">
        <title>Sequencing the genomes of 1000 actinobacteria strains.</title>
        <authorList>
            <person name="Klenk H.-P."/>
        </authorList>
    </citation>
    <scope>NUCLEOTIDE SEQUENCE [LARGE SCALE GENOMIC DNA]</scope>
    <source>
        <strain evidence="5 6">DSM 44580</strain>
    </source>
</reference>
<feature type="domain" description="HTH araC/xylS-type" evidence="4">
    <location>
        <begin position="202"/>
        <end position="299"/>
    </location>
</feature>
<dbReference type="Pfam" id="PF12852">
    <property type="entry name" value="Cupin_6"/>
    <property type="match status" value="1"/>
</dbReference>
<evidence type="ECO:0000313" key="5">
    <source>
        <dbReference type="EMBL" id="MBP2479164.1"/>
    </source>
</evidence>
<keyword evidence="3" id="KW-0804">Transcription</keyword>
<evidence type="ECO:0000256" key="2">
    <source>
        <dbReference type="ARBA" id="ARBA00023125"/>
    </source>
</evidence>
<name>A0ABS5ARG6_9PSEU</name>
<keyword evidence="1" id="KW-0805">Transcription regulation</keyword>
<organism evidence="5 6">
    <name type="scientific">Crossiella equi</name>
    <dbReference type="NCBI Taxonomy" id="130796"/>
    <lineage>
        <taxon>Bacteria</taxon>
        <taxon>Bacillati</taxon>
        <taxon>Actinomycetota</taxon>
        <taxon>Actinomycetes</taxon>
        <taxon>Pseudonocardiales</taxon>
        <taxon>Pseudonocardiaceae</taxon>
        <taxon>Crossiella</taxon>
    </lineage>
</organism>
<dbReference type="PANTHER" id="PTHR46796:SF13">
    <property type="entry name" value="HTH-TYPE TRANSCRIPTIONAL ACTIVATOR RHAS"/>
    <property type="match status" value="1"/>
</dbReference>
<gene>
    <name evidence="5" type="ORF">JOF53_008036</name>
</gene>
<dbReference type="Pfam" id="PF12833">
    <property type="entry name" value="HTH_18"/>
    <property type="match status" value="1"/>
</dbReference>
<dbReference type="PANTHER" id="PTHR46796">
    <property type="entry name" value="HTH-TYPE TRANSCRIPTIONAL ACTIVATOR RHAS-RELATED"/>
    <property type="match status" value="1"/>
</dbReference>
<dbReference type="SMART" id="SM00342">
    <property type="entry name" value="HTH_ARAC"/>
    <property type="match status" value="1"/>
</dbReference>
<dbReference type="PROSITE" id="PS01124">
    <property type="entry name" value="HTH_ARAC_FAMILY_2"/>
    <property type="match status" value="1"/>
</dbReference>
<keyword evidence="6" id="KW-1185">Reference proteome</keyword>
<dbReference type="InterPro" id="IPR050204">
    <property type="entry name" value="AraC_XylS_family_regulators"/>
</dbReference>
<sequence>MDVLSEVLRLLDVRAAESSRFEAAGEWALAFHGSGHIKVGALLSGSCWLTVHGAEPVLLKEGDCYLMASGQGYQAGSHPDLPPADGHAVFAGVFPAPVHYRTDQDGERTVLVGGAITFDETTAGLLFEQLPAAVRIPGDSPAADVVHPVLQLLAHESASAEPGAASMRDQLTQLLFTQALRTLLTDGRAPGFLGALRDPAITRALTLLHREPARPWTVAGLAAEVSLSRSTFAQRFRDLVGLPPLDYLARWRLHSAERALRHGDRTVSSVAAEFGYRSESAFSTAFKRVLGRSPGSVRR</sequence>
<evidence type="ECO:0000313" key="6">
    <source>
        <dbReference type="Proteomes" id="UP001519363"/>
    </source>
</evidence>
<evidence type="ECO:0000256" key="3">
    <source>
        <dbReference type="ARBA" id="ARBA00023163"/>
    </source>
</evidence>
<evidence type="ECO:0000256" key="1">
    <source>
        <dbReference type="ARBA" id="ARBA00023015"/>
    </source>
</evidence>
<dbReference type="PRINTS" id="PR00032">
    <property type="entry name" value="HTHARAC"/>
</dbReference>
<dbReference type="SUPFAM" id="SSF46689">
    <property type="entry name" value="Homeodomain-like"/>
    <property type="match status" value="2"/>
</dbReference>
<evidence type="ECO:0000259" key="4">
    <source>
        <dbReference type="PROSITE" id="PS01124"/>
    </source>
</evidence>
<dbReference type="Gene3D" id="1.10.10.60">
    <property type="entry name" value="Homeodomain-like"/>
    <property type="match status" value="2"/>
</dbReference>
<comment type="caution">
    <text evidence="5">The sequence shown here is derived from an EMBL/GenBank/DDBJ whole genome shotgun (WGS) entry which is preliminary data.</text>
</comment>
<dbReference type="InterPro" id="IPR018062">
    <property type="entry name" value="HTH_AraC-typ_CS"/>
</dbReference>
<dbReference type="InterPro" id="IPR032783">
    <property type="entry name" value="AraC_lig"/>
</dbReference>